<proteinExistence type="predicted"/>
<dbReference type="Proteomes" id="UP000770717">
    <property type="component" value="Unassembled WGS sequence"/>
</dbReference>
<dbReference type="EMBL" id="WNTK01000010">
    <property type="protein sequence ID" value="KAG9477334.1"/>
    <property type="molecule type" value="Genomic_DNA"/>
</dbReference>
<keyword evidence="2" id="KW-1185">Reference proteome</keyword>
<name>A0A8J6K6M6_ELECQ</name>
<protein>
    <submittedName>
        <fullName evidence="1">Uncharacterized protein</fullName>
    </submittedName>
</protein>
<dbReference type="AlphaFoldDB" id="A0A8J6K6M6"/>
<evidence type="ECO:0000313" key="1">
    <source>
        <dbReference type="EMBL" id="KAG9477334.1"/>
    </source>
</evidence>
<accession>A0A8J6K6M6</accession>
<gene>
    <name evidence="1" type="ORF">GDO78_002630</name>
</gene>
<comment type="caution">
    <text evidence="1">The sequence shown here is derived from an EMBL/GenBank/DDBJ whole genome shotgun (WGS) entry which is preliminary data.</text>
</comment>
<sequence length="95" mass="11139">MLGECLISEAGHKQLQHITGHHLDILKTLVFLPHSNEPNLLTFYFSNCFEHIFLDYMYMPTIRQPCLGSTRQNSSIDDRVIHRVAIIQYFNVKMF</sequence>
<evidence type="ECO:0000313" key="2">
    <source>
        <dbReference type="Proteomes" id="UP000770717"/>
    </source>
</evidence>
<organism evidence="1 2">
    <name type="scientific">Eleutherodactylus coqui</name>
    <name type="common">Puerto Rican coqui</name>
    <dbReference type="NCBI Taxonomy" id="57060"/>
    <lineage>
        <taxon>Eukaryota</taxon>
        <taxon>Metazoa</taxon>
        <taxon>Chordata</taxon>
        <taxon>Craniata</taxon>
        <taxon>Vertebrata</taxon>
        <taxon>Euteleostomi</taxon>
        <taxon>Amphibia</taxon>
        <taxon>Batrachia</taxon>
        <taxon>Anura</taxon>
        <taxon>Neobatrachia</taxon>
        <taxon>Hyloidea</taxon>
        <taxon>Eleutherodactylidae</taxon>
        <taxon>Eleutherodactylinae</taxon>
        <taxon>Eleutherodactylus</taxon>
        <taxon>Eleutherodactylus</taxon>
    </lineage>
</organism>
<reference evidence="1" key="1">
    <citation type="thesis" date="2020" institute="ProQuest LLC" country="789 East Eisenhower Parkway, Ann Arbor, MI, USA">
        <title>Comparative Genomics and Chromosome Evolution.</title>
        <authorList>
            <person name="Mudd A.B."/>
        </authorList>
    </citation>
    <scope>NUCLEOTIDE SEQUENCE</scope>
    <source>
        <strain evidence="1">HN-11 Male</strain>
        <tissue evidence="1">Kidney and liver</tissue>
    </source>
</reference>